<dbReference type="Gene3D" id="1.10.510.10">
    <property type="entry name" value="Transferase(Phosphotransferase) domain 1"/>
    <property type="match status" value="1"/>
</dbReference>
<evidence type="ECO:0000256" key="3">
    <source>
        <dbReference type="ARBA" id="ARBA00022527"/>
    </source>
</evidence>
<dbReference type="GO" id="GO:0005737">
    <property type="term" value="C:cytoplasm"/>
    <property type="evidence" value="ECO:0007669"/>
    <property type="project" value="TreeGrafter"/>
</dbReference>
<gene>
    <name evidence="11" type="ORF">IRJ41_004118</name>
</gene>
<comment type="similarity">
    <text evidence="1">Belongs to the protein kinase superfamily. CAMK Ser/Thr protein kinase family. PIM subfamily.</text>
</comment>
<dbReference type="Proteomes" id="UP001059041">
    <property type="component" value="Linkage Group LG4"/>
</dbReference>
<evidence type="ECO:0000256" key="7">
    <source>
        <dbReference type="ARBA" id="ARBA00022840"/>
    </source>
</evidence>
<dbReference type="GO" id="GO:0043066">
    <property type="term" value="P:negative regulation of apoptotic process"/>
    <property type="evidence" value="ECO:0007669"/>
    <property type="project" value="TreeGrafter"/>
</dbReference>
<keyword evidence="6 11" id="KW-0418">Kinase</keyword>
<dbReference type="AlphaFoldDB" id="A0A9W7WXQ6"/>
<protein>
    <recommendedName>
        <fullName evidence="2">non-specific serine/threonine protein kinase</fullName>
        <ecNumber evidence="2">2.7.11.1</ecNumber>
    </recommendedName>
</protein>
<sequence>MRSITVVSSANFRSLSEGSVEVQSLVYREKSSGESTHPWGAPVAIKFLSKYEDDSHLVIPGHFKPLLTEVALMLMMRRDPVSRCVIKMLEWFEDPYNITIIIEYPHPSKTLEDYILDQEILIESMACHLMVQAVQALQDCIEHGVFHTDIHPANILINTNTLDLKLIDFSCGQLFTTAGYQKNDYRGAPSYCPPEILSKPTFHAIPANVWHLGLILYEMVNGCLPFTDSAEILFKNPYVSRECRSVVEMCLARDPAERPTLEQILQHRWFSGARSSRCEFSSVCRSSVLLILQLLQPITCNCLLSDSSMQIPHSVYSDRWRGYPKVEIIHGEDYGETHTHSESVLTIDPPEVFTVTATLMTNARARIIVGT</sequence>
<dbReference type="Gene3D" id="3.30.200.20">
    <property type="entry name" value="Phosphorylase Kinase, domain 1"/>
    <property type="match status" value="1"/>
</dbReference>
<dbReference type="InterPro" id="IPR011009">
    <property type="entry name" value="Kinase-like_dom_sf"/>
</dbReference>
<dbReference type="SMART" id="SM00220">
    <property type="entry name" value="S_TKc"/>
    <property type="match status" value="1"/>
</dbReference>
<dbReference type="GO" id="GO:0005524">
    <property type="term" value="F:ATP binding"/>
    <property type="evidence" value="ECO:0007669"/>
    <property type="project" value="UniProtKB-KW"/>
</dbReference>
<comment type="caution">
    <text evidence="11">The sequence shown here is derived from an EMBL/GenBank/DDBJ whole genome shotgun (WGS) entry which is preliminary data.</text>
</comment>
<dbReference type="PANTHER" id="PTHR22984:SF11">
    <property type="entry name" value="AURORA KINASE-RELATED"/>
    <property type="match status" value="1"/>
</dbReference>
<name>A0A9W7WXQ6_TRIRA</name>
<dbReference type="GO" id="GO:0007346">
    <property type="term" value="P:regulation of mitotic cell cycle"/>
    <property type="evidence" value="ECO:0007669"/>
    <property type="project" value="TreeGrafter"/>
</dbReference>
<keyword evidence="12" id="KW-1185">Reference proteome</keyword>
<organism evidence="11 12">
    <name type="scientific">Triplophysa rosa</name>
    <name type="common">Cave loach</name>
    <dbReference type="NCBI Taxonomy" id="992332"/>
    <lineage>
        <taxon>Eukaryota</taxon>
        <taxon>Metazoa</taxon>
        <taxon>Chordata</taxon>
        <taxon>Craniata</taxon>
        <taxon>Vertebrata</taxon>
        <taxon>Euteleostomi</taxon>
        <taxon>Actinopterygii</taxon>
        <taxon>Neopterygii</taxon>
        <taxon>Teleostei</taxon>
        <taxon>Ostariophysi</taxon>
        <taxon>Cypriniformes</taxon>
        <taxon>Nemacheilidae</taxon>
        <taxon>Triplophysa</taxon>
    </lineage>
</organism>
<evidence type="ECO:0000259" key="10">
    <source>
        <dbReference type="PROSITE" id="PS50011"/>
    </source>
</evidence>
<dbReference type="PROSITE" id="PS50011">
    <property type="entry name" value="PROTEIN_KINASE_DOM"/>
    <property type="match status" value="1"/>
</dbReference>
<evidence type="ECO:0000256" key="2">
    <source>
        <dbReference type="ARBA" id="ARBA00012513"/>
    </source>
</evidence>
<dbReference type="EC" id="2.7.11.1" evidence="2"/>
<proteinExistence type="inferred from homology"/>
<evidence type="ECO:0000313" key="12">
    <source>
        <dbReference type="Proteomes" id="UP001059041"/>
    </source>
</evidence>
<dbReference type="GO" id="GO:0004674">
    <property type="term" value="F:protein serine/threonine kinase activity"/>
    <property type="evidence" value="ECO:0007669"/>
    <property type="project" value="UniProtKB-KW"/>
</dbReference>
<dbReference type="EMBL" id="JAFHDT010000004">
    <property type="protein sequence ID" value="KAI7810602.1"/>
    <property type="molecule type" value="Genomic_DNA"/>
</dbReference>
<dbReference type="Pfam" id="PF00069">
    <property type="entry name" value="Pkinase"/>
    <property type="match status" value="1"/>
</dbReference>
<evidence type="ECO:0000313" key="11">
    <source>
        <dbReference type="EMBL" id="KAI7810602.1"/>
    </source>
</evidence>
<evidence type="ECO:0000256" key="8">
    <source>
        <dbReference type="ARBA" id="ARBA00047899"/>
    </source>
</evidence>
<dbReference type="PANTHER" id="PTHR22984">
    <property type="entry name" value="SERINE/THREONINE-PROTEIN KINASE PIM"/>
    <property type="match status" value="1"/>
</dbReference>
<keyword evidence="5" id="KW-0547">Nucleotide-binding</keyword>
<comment type="catalytic activity">
    <reaction evidence="9">
        <text>L-seryl-[protein] + ATP = O-phospho-L-seryl-[protein] + ADP + H(+)</text>
        <dbReference type="Rhea" id="RHEA:17989"/>
        <dbReference type="Rhea" id="RHEA-COMP:9863"/>
        <dbReference type="Rhea" id="RHEA-COMP:11604"/>
        <dbReference type="ChEBI" id="CHEBI:15378"/>
        <dbReference type="ChEBI" id="CHEBI:29999"/>
        <dbReference type="ChEBI" id="CHEBI:30616"/>
        <dbReference type="ChEBI" id="CHEBI:83421"/>
        <dbReference type="ChEBI" id="CHEBI:456216"/>
        <dbReference type="EC" id="2.7.11.1"/>
    </reaction>
</comment>
<keyword evidence="7" id="KW-0067">ATP-binding</keyword>
<evidence type="ECO:0000256" key="1">
    <source>
        <dbReference type="ARBA" id="ARBA00005505"/>
    </source>
</evidence>
<dbReference type="SUPFAM" id="SSF56112">
    <property type="entry name" value="Protein kinase-like (PK-like)"/>
    <property type="match status" value="1"/>
</dbReference>
<evidence type="ECO:0000256" key="4">
    <source>
        <dbReference type="ARBA" id="ARBA00022679"/>
    </source>
</evidence>
<comment type="catalytic activity">
    <reaction evidence="8">
        <text>L-threonyl-[protein] + ATP = O-phospho-L-threonyl-[protein] + ADP + H(+)</text>
        <dbReference type="Rhea" id="RHEA:46608"/>
        <dbReference type="Rhea" id="RHEA-COMP:11060"/>
        <dbReference type="Rhea" id="RHEA-COMP:11605"/>
        <dbReference type="ChEBI" id="CHEBI:15378"/>
        <dbReference type="ChEBI" id="CHEBI:30013"/>
        <dbReference type="ChEBI" id="CHEBI:30616"/>
        <dbReference type="ChEBI" id="CHEBI:61977"/>
        <dbReference type="ChEBI" id="CHEBI:456216"/>
        <dbReference type="EC" id="2.7.11.1"/>
    </reaction>
</comment>
<dbReference type="InterPro" id="IPR000719">
    <property type="entry name" value="Prot_kinase_dom"/>
</dbReference>
<evidence type="ECO:0000256" key="5">
    <source>
        <dbReference type="ARBA" id="ARBA00022741"/>
    </source>
</evidence>
<feature type="domain" description="Protein kinase" evidence="10">
    <location>
        <begin position="9"/>
        <end position="270"/>
    </location>
</feature>
<reference evidence="11" key="1">
    <citation type="submission" date="2021-02" db="EMBL/GenBank/DDBJ databases">
        <title>Comparative genomics reveals that relaxation of natural selection precedes convergent phenotypic evolution of cavefish.</title>
        <authorList>
            <person name="Peng Z."/>
        </authorList>
    </citation>
    <scope>NUCLEOTIDE SEQUENCE</scope>
    <source>
        <tissue evidence="11">Muscle</tissue>
    </source>
</reference>
<keyword evidence="3" id="KW-0723">Serine/threonine-protein kinase</keyword>
<keyword evidence="4" id="KW-0808">Transferase</keyword>
<dbReference type="InterPro" id="IPR051138">
    <property type="entry name" value="PIM_Ser/Thr_kinase"/>
</dbReference>
<accession>A0A9W7WXQ6</accession>
<evidence type="ECO:0000256" key="6">
    <source>
        <dbReference type="ARBA" id="ARBA00022777"/>
    </source>
</evidence>
<evidence type="ECO:0000256" key="9">
    <source>
        <dbReference type="ARBA" id="ARBA00048679"/>
    </source>
</evidence>